<keyword evidence="5" id="KW-0862">Zinc</keyword>
<sequence>MDNPNPVHNPCLLCRTPCHKSVLDVDPVAEDGIHVIFLLSKILQFPADRCSSLLSRHGRPSEWMVLCDTCNALVSQGIALFVEMEKLRVKFDQVRDILRNQVVINDDDNDEVEIGPDNGSNKGAKEVRAYLKATNFKREPGRANCDPGTTLTHTDIAAAARKVNEMVRKESETMIKLEEANELTDIICMPDIDPVLNYEDVNLLGEEILPDGDTADTNFGLDDNYNDVDDPLKIKSEQDSSSELGDDVNFGENMDTENGDNSWRDDGVRTPNDKIETRPASSATRTYPHLPPATPSWTWADFATWQANLNCQLFGTTSTRSARNVVPPLTWLAKKYNFSSFPCPHCPRLCATVNTYMKHTAVCLRLQQQKTDQPAHQCPHCPQKFMEPGILQRHIISTHLPPESVSCPGCGLPFPDPSAFNRHISQTPTCFKSAIPCPTCSHGLKFFQSPRALEVHVATKHSDIRPYQCPHCQQSFAYACAKKQHMSTCHRPDGAEDIAVCEICGARVSARSAGLAKHIKTVHDSRKPGAKRYKCDICGKEMISNWKLNKHREIHIKPEDAPHLCTLCGKRFRLKDYLRIHMRSHDPERRGQYKRRRKADPERRGAAGAKIGRPPVLDKTSKGHDGGES</sequence>
<feature type="region of interest" description="Disordered" evidence="9">
    <location>
        <begin position="583"/>
        <end position="629"/>
    </location>
</feature>
<proteinExistence type="inferred from homology"/>
<dbReference type="EMBL" id="LNIX01000037">
    <property type="protein sequence ID" value="OXA39758.1"/>
    <property type="molecule type" value="Genomic_DNA"/>
</dbReference>
<comment type="subcellular location">
    <subcellularLocation>
        <location evidence="1">Nucleus</location>
    </subcellularLocation>
</comment>
<dbReference type="GO" id="GO:0000981">
    <property type="term" value="F:DNA-binding transcription factor activity, RNA polymerase II-specific"/>
    <property type="evidence" value="ECO:0007669"/>
    <property type="project" value="TreeGrafter"/>
</dbReference>
<feature type="compositionally biased region" description="Basic and acidic residues" evidence="9">
    <location>
        <begin position="619"/>
        <end position="629"/>
    </location>
</feature>
<feature type="compositionally biased region" description="Basic and acidic residues" evidence="9">
    <location>
        <begin position="262"/>
        <end position="277"/>
    </location>
</feature>
<comment type="similarity">
    <text evidence="7">Belongs to the snail C2H2-type zinc-finger protein family.</text>
</comment>
<dbReference type="GO" id="GO:0000978">
    <property type="term" value="F:RNA polymerase II cis-regulatory region sequence-specific DNA binding"/>
    <property type="evidence" value="ECO:0007669"/>
    <property type="project" value="TreeGrafter"/>
</dbReference>
<evidence type="ECO:0000259" key="10">
    <source>
        <dbReference type="PROSITE" id="PS50157"/>
    </source>
</evidence>
<dbReference type="SMART" id="SM00355">
    <property type="entry name" value="ZnF_C2H2"/>
    <property type="match status" value="8"/>
</dbReference>
<dbReference type="Pfam" id="PF00096">
    <property type="entry name" value="zf-C2H2"/>
    <property type="match status" value="2"/>
</dbReference>
<comment type="caution">
    <text evidence="11">The sequence shown here is derived from an EMBL/GenBank/DDBJ whole genome shotgun (WGS) entry which is preliminary data.</text>
</comment>
<accession>A0A226D4K5</accession>
<evidence type="ECO:0000313" key="11">
    <source>
        <dbReference type="EMBL" id="OXA39758.1"/>
    </source>
</evidence>
<dbReference type="FunFam" id="3.30.160.60:FF:000534">
    <property type="entry name" value="zinc finger protein 674"/>
    <property type="match status" value="1"/>
</dbReference>
<dbReference type="SUPFAM" id="SSF57667">
    <property type="entry name" value="beta-beta-alpha zinc fingers"/>
    <property type="match status" value="3"/>
</dbReference>
<evidence type="ECO:0000256" key="6">
    <source>
        <dbReference type="ARBA" id="ARBA00023242"/>
    </source>
</evidence>
<dbReference type="GO" id="GO:0008270">
    <property type="term" value="F:zinc ion binding"/>
    <property type="evidence" value="ECO:0007669"/>
    <property type="project" value="UniProtKB-KW"/>
</dbReference>
<dbReference type="InterPro" id="IPR036236">
    <property type="entry name" value="Znf_C2H2_sf"/>
</dbReference>
<dbReference type="Proteomes" id="UP000198287">
    <property type="component" value="Unassembled WGS sequence"/>
</dbReference>
<evidence type="ECO:0000256" key="8">
    <source>
        <dbReference type="PROSITE-ProRule" id="PRU00042"/>
    </source>
</evidence>
<keyword evidence="12" id="KW-1185">Reference proteome</keyword>
<dbReference type="PROSITE" id="PS00028">
    <property type="entry name" value="ZINC_FINGER_C2H2_1"/>
    <property type="match status" value="4"/>
</dbReference>
<protein>
    <submittedName>
        <fullName evidence="11">Zinc finger and BTB domain-containing protein 17</fullName>
    </submittedName>
</protein>
<keyword evidence="4 8" id="KW-0863">Zinc-finger</keyword>
<organism evidence="11 12">
    <name type="scientific">Folsomia candida</name>
    <name type="common">Springtail</name>
    <dbReference type="NCBI Taxonomy" id="158441"/>
    <lineage>
        <taxon>Eukaryota</taxon>
        <taxon>Metazoa</taxon>
        <taxon>Ecdysozoa</taxon>
        <taxon>Arthropoda</taxon>
        <taxon>Hexapoda</taxon>
        <taxon>Collembola</taxon>
        <taxon>Entomobryomorpha</taxon>
        <taxon>Isotomoidea</taxon>
        <taxon>Isotomidae</taxon>
        <taxon>Proisotominae</taxon>
        <taxon>Folsomia</taxon>
    </lineage>
</organism>
<dbReference type="OMA" id="HREIHIK"/>
<dbReference type="PANTHER" id="PTHR24388:SF54">
    <property type="entry name" value="PROTEIN ESCARGOT"/>
    <property type="match status" value="1"/>
</dbReference>
<evidence type="ECO:0000256" key="4">
    <source>
        <dbReference type="ARBA" id="ARBA00022771"/>
    </source>
</evidence>
<dbReference type="InterPro" id="IPR050527">
    <property type="entry name" value="Snail/Krueppel_Znf"/>
</dbReference>
<keyword evidence="2" id="KW-0479">Metal-binding</keyword>
<gene>
    <name evidence="11" type="ORF">Fcan01_25495</name>
</gene>
<reference evidence="11 12" key="1">
    <citation type="submission" date="2015-12" db="EMBL/GenBank/DDBJ databases">
        <title>The genome of Folsomia candida.</title>
        <authorList>
            <person name="Faddeeva A."/>
            <person name="Derks M.F."/>
            <person name="Anvar Y."/>
            <person name="Smit S."/>
            <person name="Van Straalen N."/>
            <person name="Roelofs D."/>
        </authorList>
    </citation>
    <scope>NUCLEOTIDE SEQUENCE [LARGE SCALE GENOMIC DNA]</scope>
    <source>
        <strain evidence="11 12">VU population</strain>
        <tissue evidence="11">Whole body</tissue>
    </source>
</reference>
<evidence type="ECO:0000256" key="9">
    <source>
        <dbReference type="SAM" id="MobiDB-lite"/>
    </source>
</evidence>
<feature type="domain" description="C2H2-type" evidence="10">
    <location>
        <begin position="376"/>
        <end position="404"/>
    </location>
</feature>
<feature type="domain" description="C2H2-type" evidence="10">
    <location>
        <begin position="563"/>
        <end position="590"/>
    </location>
</feature>
<dbReference type="InterPro" id="IPR013087">
    <property type="entry name" value="Znf_C2H2_type"/>
</dbReference>
<keyword evidence="6" id="KW-0539">Nucleus</keyword>
<dbReference type="PROSITE" id="PS50157">
    <property type="entry name" value="ZINC_FINGER_C2H2_2"/>
    <property type="match status" value="3"/>
</dbReference>
<evidence type="ECO:0000256" key="3">
    <source>
        <dbReference type="ARBA" id="ARBA00022737"/>
    </source>
</evidence>
<evidence type="ECO:0000256" key="5">
    <source>
        <dbReference type="ARBA" id="ARBA00022833"/>
    </source>
</evidence>
<evidence type="ECO:0000256" key="7">
    <source>
        <dbReference type="ARBA" id="ARBA00037948"/>
    </source>
</evidence>
<dbReference type="OrthoDB" id="3561125at2759"/>
<feature type="region of interest" description="Disordered" evidence="9">
    <location>
        <begin position="214"/>
        <end position="289"/>
    </location>
</feature>
<evidence type="ECO:0000256" key="1">
    <source>
        <dbReference type="ARBA" id="ARBA00004123"/>
    </source>
</evidence>
<dbReference type="AlphaFoldDB" id="A0A226D4K5"/>
<name>A0A226D4K5_FOLCA</name>
<dbReference type="Gene3D" id="3.30.160.60">
    <property type="entry name" value="Classic Zinc Finger"/>
    <property type="match status" value="4"/>
</dbReference>
<dbReference type="PANTHER" id="PTHR24388">
    <property type="entry name" value="ZINC FINGER PROTEIN"/>
    <property type="match status" value="1"/>
</dbReference>
<evidence type="ECO:0000256" key="2">
    <source>
        <dbReference type="ARBA" id="ARBA00022723"/>
    </source>
</evidence>
<evidence type="ECO:0000313" key="12">
    <source>
        <dbReference type="Proteomes" id="UP000198287"/>
    </source>
</evidence>
<feature type="domain" description="C2H2-type" evidence="10">
    <location>
        <begin position="533"/>
        <end position="560"/>
    </location>
</feature>
<keyword evidence="3" id="KW-0677">Repeat</keyword>
<dbReference type="GO" id="GO:0005634">
    <property type="term" value="C:nucleus"/>
    <property type="evidence" value="ECO:0007669"/>
    <property type="project" value="UniProtKB-SubCell"/>
</dbReference>